<organism evidence="2 3">
    <name type="scientific">Aquipuribacter hungaricus</name>
    <dbReference type="NCBI Taxonomy" id="545624"/>
    <lineage>
        <taxon>Bacteria</taxon>
        <taxon>Bacillati</taxon>
        <taxon>Actinomycetota</taxon>
        <taxon>Actinomycetes</taxon>
        <taxon>Micrococcales</taxon>
        <taxon>Intrasporangiaceae</taxon>
        <taxon>Aquipuribacter</taxon>
    </lineage>
</organism>
<dbReference type="EMBL" id="JBHRWW010000001">
    <property type="protein sequence ID" value="MFC3687294.1"/>
    <property type="molecule type" value="Genomic_DNA"/>
</dbReference>
<feature type="transmembrane region" description="Helical" evidence="1">
    <location>
        <begin position="6"/>
        <end position="28"/>
    </location>
</feature>
<sequence length="294" mass="30744">MSWQLAAAVLAGAVIGTALWLLVVPASVRPDGQPGPLVRLRVLLSGPAGVRILVGVVLGLVVLVATRWVPVAVASGAAVIVWPAMFGAAAEQRATIARLEALASWVEALRDAVATSRGLPEALPAASARAHPAIAGPLQELTARMAAREPVEVVLRRLADELNDPIADQAIAALVLNYRAQGRELKTALTGLAAATRREVETRRTVESDRRSTRRAVSLIMIATVAVMILMAVFARDYAAPYATATGQAVLTLVVALLAAGLTVIRSLSQYATPDRFLISSPAERGQPVSGGAR</sequence>
<dbReference type="PANTHER" id="PTHR35007">
    <property type="entry name" value="INTEGRAL MEMBRANE PROTEIN-RELATED"/>
    <property type="match status" value="1"/>
</dbReference>
<keyword evidence="1" id="KW-1133">Transmembrane helix</keyword>
<feature type="transmembrane region" description="Helical" evidence="1">
    <location>
        <begin position="40"/>
        <end position="65"/>
    </location>
</feature>
<protein>
    <submittedName>
        <fullName evidence="2">Type II secretion system F family protein</fullName>
    </submittedName>
</protein>
<feature type="transmembrane region" description="Helical" evidence="1">
    <location>
        <begin position="247"/>
        <end position="268"/>
    </location>
</feature>
<keyword evidence="3" id="KW-1185">Reference proteome</keyword>
<evidence type="ECO:0000313" key="2">
    <source>
        <dbReference type="EMBL" id="MFC3687294.1"/>
    </source>
</evidence>
<feature type="transmembrane region" description="Helical" evidence="1">
    <location>
        <begin position="216"/>
        <end position="235"/>
    </location>
</feature>
<accession>A0ABV7WBY8</accession>
<dbReference type="RefSeq" id="WP_340288744.1">
    <property type="nucleotide sequence ID" value="NZ_JBBEOI010000003.1"/>
</dbReference>
<proteinExistence type="predicted"/>
<keyword evidence="1" id="KW-0812">Transmembrane</keyword>
<comment type="caution">
    <text evidence="2">The sequence shown here is derived from an EMBL/GenBank/DDBJ whole genome shotgun (WGS) entry which is preliminary data.</text>
</comment>
<gene>
    <name evidence="2" type="ORF">ACFOLH_02950</name>
</gene>
<dbReference type="PANTHER" id="PTHR35007:SF3">
    <property type="entry name" value="POSSIBLE CONSERVED ALANINE RICH MEMBRANE PROTEIN"/>
    <property type="match status" value="1"/>
</dbReference>
<evidence type="ECO:0000256" key="1">
    <source>
        <dbReference type="SAM" id="Phobius"/>
    </source>
</evidence>
<evidence type="ECO:0000313" key="3">
    <source>
        <dbReference type="Proteomes" id="UP001595685"/>
    </source>
</evidence>
<keyword evidence="1" id="KW-0472">Membrane</keyword>
<reference evidence="3" key="1">
    <citation type="journal article" date="2019" name="Int. J. Syst. Evol. Microbiol.">
        <title>The Global Catalogue of Microorganisms (GCM) 10K type strain sequencing project: providing services to taxonomists for standard genome sequencing and annotation.</title>
        <authorList>
            <consortium name="The Broad Institute Genomics Platform"/>
            <consortium name="The Broad Institute Genome Sequencing Center for Infectious Disease"/>
            <person name="Wu L."/>
            <person name="Ma J."/>
        </authorList>
    </citation>
    <scope>NUCLEOTIDE SEQUENCE [LARGE SCALE GENOMIC DNA]</scope>
    <source>
        <strain evidence="3">NCAIM B.02333</strain>
    </source>
</reference>
<name>A0ABV7WBY8_9MICO</name>
<dbReference type="Proteomes" id="UP001595685">
    <property type="component" value="Unassembled WGS sequence"/>
</dbReference>